<name>A0A0U9HG69_9FIRM</name>
<dbReference type="STRING" id="224999.GCA_001485475_00890"/>
<dbReference type="PIRSF" id="PIRSF037263">
    <property type="entry name" value="DUF951_bac"/>
    <property type="match status" value="1"/>
</dbReference>
<proteinExistence type="predicted"/>
<accession>A0A0U9HG69</accession>
<dbReference type="Proteomes" id="UP000062160">
    <property type="component" value="Unassembled WGS sequence"/>
</dbReference>
<evidence type="ECO:0000313" key="1">
    <source>
        <dbReference type="EMBL" id="GAQ24884.1"/>
    </source>
</evidence>
<dbReference type="EMBL" id="DF977000">
    <property type="protein sequence ID" value="GAQ24884.1"/>
    <property type="molecule type" value="Genomic_DNA"/>
</dbReference>
<dbReference type="AlphaFoldDB" id="A0A0U9HG69"/>
<dbReference type="Pfam" id="PF06107">
    <property type="entry name" value="DUF951"/>
    <property type="match status" value="1"/>
</dbReference>
<protein>
    <recommendedName>
        <fullName evidence="3">DUF951 domain-containing protein</fullName>
    </recommendedName>
</protein>
<organism evidence="1">
    <name type="scientific">Tepidanaerobacter syntrophicus</name>
    <dbReference type="NCBI Taxonomy" id="224999"/>
    <lineage>
        <taxon>Bacteria</taxon>
        <taxon>Bacillati</taxon>
        <taxon>Bacillota</taxon>
        <taxon>Clostridia</taxon>
        <taxon>Thermosediminibacterales</taxon>
        <taxon>Tepidanaerobacteraceae</taxon>
        <taxon>Tepidanaerobacter</taxon>
    </lineage>
</organism>
<dbReference type="InterPro" id="IPR009296">
    <property type="entry name" value="DUF951"/>
</dbReference>
<reference evidence="1" key="1">
    <citation type="journal article" date="2016" name="Genome Announc.">
        <title>Draft Genome Sequence of the Syntrophic Lactate-Degrading Bacterium Tepidanaerobacter syntrophicus JLT.</title>
        <authorList>
            <person name="Matsuura N."/>
            <person name="Ohashi A."/>
            <person name="Tourlousse D.M."/>
            <person name="Sekiguchi Y."/>
        </authorList>
    </citation>
    <scope>NUCLEOTIDE SEQUENCE [LARGE SCALE GENOMIC DNA]</scope>
    <source>
        <strain evidence="1">JL</strain>
    </source>
</reference>
<sequence>MTYNVGDVVQMKKKHPCGSDTWQIWRVGMDFGIKCTGCGRKVMIPRNKFEKSVRKILVQAKNDELENKID</sequence>
<dbReference type="RefSeq" id="WP_174221080.1">
    <property type="nucleotide sequence ID" value="NZ_BSDN01000003.1"/>
</dbReference>
<dbReference type="PANTHER" id="PTHR38455:SF1">
    <property type="entry name" value="DUF951 DOMAIN-CONTAINING PROTEIN"/>
    <property type="match status" value="1"/>
</dbReference>
<keyword evidence="2" id="KW-1185">Reference proteome</keyword>
<evidence type="ECO:0008006" key="3">
    <source>
        <dbReference type="Google" id="ProtNLM"/>
    </source>
</evidence>
<evidence type="ECO:0000313" key="2">
    <source>
        <dbReference type="Proteomes" id="UP000062160"/>
    </source>
</evidence>
<gene>
    <name evidence="1" type="ORF">TSYNT_6265</name>
</gene>
<dbReference type="PANTHER" id="PTHR38455">
    <property type="entry name" value="HYPOTHETICAL CYTOSOLIC PROTEIN"/>
    <property type="match status" value="1"/>
</dbReference>